<dbReference type="Proteomes" id="UP000000639">
    <property type="component" value="Chromosome"/>
</dbReference>
<gene>
    <name evidence="2" type="ordered locus">Ping_1584</name>
</gene>
<sequence length="205" mass="22176">MKVFTSVLCLFGLITVLTGCATPGPLVNSSITPEVRNAIAYCSAGIASETGLKIEAAIVENGGKIDTVLHDKITGVFASIPGVTEANAVASQKLYMDCLDKKTSQEKTSSIEACHAKLACEIDTMQQFCNCRTIITEMTIEKGYSDSFGDKMLKERCYSGQYDLRECWNGEDVNMARASCTVLLQSNGRELPKAMTGTCLTKQKD</sequence>
<evidence type="ECO:0000256" key="1">
    <source>
        <dbReference type="SAM" id="SignalP"/>
    </source>
</evidence>
<proteinExistence type="predicted"/>
<dbReference type="RefSeq" id="WP_011769942.1">
    <property type="nucleotide sequence ID" value="NC_008709.1"/>
</dbReference>
<protein>
    <recommendedName>
        <fullName evidence="4">Lipoprotein</fullName>
    </recommendedName>
</protein>
<organism evidence="2 3">
    <name type="scientific">Psychromonas ingrahamii (strain DSM 17664 / CCUG 51855 / 37)</name>
    <dbReference type="NCBI Taxonomy" id="357804"/>
    <lineage>
        <taxon>Bacteria</taxon>
        <taxon>Pseudomonadati</taxon>
        <taxon>Pseudomonadota</taxon>
        <taxon>Gammaproteobacteria</taxon>
        <taxon>Alteromonadales</taxon>
        <taxon>Psychromonadaceae</taxon>
        <taxon>Psychromonas</taxon>
    </lineage>
</organism>
<name>A1SV67_PSYIN</name>
<evidence type="ECO:0000313" key="2">
    <source>
        <dbReference type="EMBL" id="ABM03382.1"/>
    </source>
</evidence>
<accession>A1SV67</accession>
<feature type="chain" id="PRO_5002637025" description="Lipoprotein" evidence="1">
    <location>
        <begin position="22"/>
        <end position="205"/>
    </location>
</feature>
<dbReference type="HOGENOM" id="CLU_1336602_0_0_6"/>
<keyword evidence="3" id="KW-1185">Reference proteome</keyword>
<evidence type="ECO:0008006" key="4">
    <source>
        <dbReference type="Google" id="ProtNLM"/>
    </source>
</evidence>
<dbReference type="AlphaFoldDB" id="A1SV67"/>
<keyword evidence="1" id="KW-0732">Signal</keyword>
<dbReference type="EMBL" id="CP000510">
    <property type="protein sequence ID" value="ABM03382.1"/>
    <property type="molecule type" value="Genomic_DNA"/>
</dbReference>
<dbReference type="PROSITE" id="PS51257">
    <property type="entry name" value="PROKAR_LIPOPROTEIN"/>
    <property type="match status" value="1"/>
</dbReference>
<evidence type="ECO:0000313" key="3">
    <source>
        <dbReference type="Proteomes" id="UP000000639"/>
    </source>
</evidence>
<reference evidence="2 3" key="1">
    <citation type="submission" date="2007-01" db="EMBL/GenBank/DDBJ databases">
        <title>Complete sequence of Psychromonas ingrahamii 37.</title>
        <authorList>
            <consortium name="US DOE Joint Genome Institute"/>
            <person name="Copeland A."/>
            <person name="Lucas S."/>
            <person name="Lapidus A."/>
            <person name="Barry K."/>
            <person name="Detter J.C."/>
            <person name="Glavina del Rio T."/>
            <person name="Hammon N."/>
            <person name="Israni S."/>
            <person name="Dalin E."/>
            <person name="Tice H."/>
            <person name="Pitluck S."/>
            <person name="Thompson L.S."/>
            <person name="Brettin T."/>
            <person name="Bruce D."/>
            <person name="Han C."/>
            <person name="Tapia R."/>
            <person name="Schmutz J."/>
            <person name="Larimer F."/>
            <person name="Land M."/>
            <person name="Hauser L."/>
            <person name="Kyrpides N."/>
            <person name="Ivanova N."/>
            <person name="Staley J."/>
            <person name="Richardson P."/>
        </authorList>
    </citation>
    <scope>NUCLEOTIDE SEQUENCE [LARGE SCALE GENOMIC DNA]</scope>
    <source>
        <strain evidence="2 3">37</strain>
    </source>
</reference>
<dbReference type="KEGG" id="pin:Ping_1584"/>
<feature type="signal peptide" evidence="1">
    <location>
        <begin position="1"/>
        <end position="21"/>
    </location>
</feature>